<evidence type="ECO:0000313" key="2">
    <source>
        <dbReference type="EMBL" id="OBW98741.1"/>
    </source>
</evidence>
<reference evidence="2 3" key="1">
    <citation type="submission" date="2014-11" db="EMBL/GenBank/DDBJ databases">
        <title>Pan-genome of Gallibacterium spp.</title>
        <authorList>
            <person name="Kudirkiene E."/>
            <person name="Bojesen A.M."/>
        </authorList>
    </citation>
    <scope>NUCLEOTIDE SEQUENCE [LARGE SCALE GENOMIC DNA]</scope>
    <source>
        <strain evidence="2 3">F 279</strain>
    </source>
</reference>
<gene>
    <name evidence="2" type="ORF">QV03_05745</name>
</gene>
<name>A0A1A7PAL1_9PAST</name>
<evidence type="ECO:0000313" key="3">
    <source>
        <dbReference type="Proteomes" id="UP000092643"/>
    </source>
</evidence>
<dbReference type="PATRIC" id="fig|750.22.peg.1174"/>
<evidence type="ECO:0000256" key="1">
    <source>
        <dbReference type="SAM" id="Phobius"/>
    </source>
</evidence>
<comment type="caution">
    <text evidence="2">The sequence shown here is derived from an EMBL/GenBank/DDBJ whole genome shotgun (WGS) entry which is preliminary data.</text>
</comment>
<sequence length="333" mass="38512">MSKIEDMDKDELIQNIIREWKEKYPYLSDVSPDPELGKVIDAEEFILVKEKSSSLNDYFYPAILNLLEKEDLNNLSKSLLKLREYFNQSYYGLNKEQLNNVKIILDEIYSQLSKNPNVITVTSIIKDLKNSLHEVIDKEIEKFHKEGKSLRTEITIGVISESFIKSKDIFSKRIKNQTCMFYILLVIISLISIFINGVIKIPYLIEKIKDLGLALPFSQSNLIEDIFIKVSIILPTIWAVLFISKRINEDKKLEQAYLHKQTVAQSFVTYLKFIKENNIQDADPETLKTLNRVMIESLGLNPALLLDKSTSEKIPMEELLSKILDRTIADKKS</sequence>
<dbReference type="Proteomes" id="UP000092643">
    <property type="component" value="Unassembled WGS sequence"/>
</dbReference>
<protein>
    <submittedName>
        <fullName evidence="2">Uncharacterized protein</fullName>
    </submittedName>
</protein>
<accession>A0A1A7PAL1</accession>
<feature type="transmembrane region" description="Helical" evidence="1">
    <location>
        <begin position="179"/>
        <end position="199"/>
    </location>
</feature>
<dbReference type="EMBL" id="JTJO01000027">
    <property type="protein sequence ID" value="OBW98741.1"/>
    <property type="molecule type" value="Genomic_DNA"/>
</dbReference>
<dbReference type="OrthoDB" id="10013272at2"/>
<keyword evidence="1" id="KW-1133">Transmembrane helix</keyword>
<dbReference type="AlphaFoldDB" id="A0A1A7PAL1"/>
<keyword evidence="1" id="KW-0812">Transmembrane</keyword>
<proteinExistence type="predicted"/>
<dbReference type="RefSeq" id="WP_065232216.1">
    <property type="nucleotide sequence ID" value="NZ_JTJO01000027.1"/>
</dbReference>
<feature type="transmembrane region" description="Helical" evidence="1">
    <location>
        <begin position="226"/>
        <end position="243"/>
    </location>
</feature>
<organism evidence="2 3">
    <name type="scientific">Gallibacterium anatis</name>
    <dbReference type="NCBI Taxonomy" id="750"/>
    <lineage>
        <taxon>Bacteria</taxon>
        <taxon>Pseudomonadati</taxon>
        <taxon>Pseudomonadota</taxon>
        <taxon>Gammaproteobacteria</taxon>
        <taxon>Pasteurellales</taxon>
        <taxon>Pasteurellaceae</taxon>
        <taxon>Gallibacterium</taxon>
    </lineage>
</organism>
<keyword evidence="1" id="KW-0472">Membrane</keyword>